<protein>
    <recommendedName>
        <fullName evidence="4">Large ribosomal subunit protein uL23m</fullName>
    </recommendedName>
</protein>
<dbReference type="FunFam" id="3.30.70.330:FF:000614">
    <property type="entry name" value="Mrp20p"/>
    <property type="match status" value="1"/>
</dbReference>
<dbReference type="AlphaFoldDB" id="A0A1B2JI93"/>
<accession>A0A1B2JI93</accession>
<keyword evidence="3" id="KW-0687">Ribonucleoprotein</keyword>
<dbReference type="InterPro" id="IPR012677">
    <property type="entry name" value="Nucleotide-bd_a/b_plait_sf"/>
</dbReference>
<name>A0A1B2JI93_PICPA</name>
<comment type="similarity">
    <text evidence="1">Belongs to the universal ribosomal protein uL23 family.</text>
</comment>
<feature type="region of interest" description="Disordered" evidence="5">
    <location>
        <begin position="166"/>
        <end position="223"/>
    </location>
</feature>
<evidence type="ECO:0000256" key="2">
    <source>
        <dbReference type="ARBA" id="ARBA00022980"/>
    </source>
</evidence>
<evidence type="ECO:0000256" key="1">
    <source>
        <dbReference type="ARBA" id="ARBA00006700"/>
    </source>
</evidence>
<dbReference type="Pfam" id="PF00276">
    <property type="entry name" value="Ribosomal_L23"/>
    <property type="match status" value="1"/>
</dbReference>
<evidence type="ECO:0000313" key="6">
    <source>
        <dbReference type="EMBL" id="ANZ77585.1"/>
    </source>
</evidence>
<dbReference type="GO" id="GO:0003735">
    <property type="term" value="F:structural constituent of ribosome"/>
    <property type="evidence" value="ECO:0007669"/>
    <property type="project" value="InterPro"/>
</dbReference>
<organism evidence="6 7">
    <name type="scientific">Komagataella pastoris</name>
    <name type="common">Yeast</name>
    <name type="synonym">Pichia pastoris</name>
    <dbReference type="NCBI Taxonomy" id="4922"/>
    <lineage>
        <taxon>Eukaryota</taxon>
        <taxon>Fungi</taxon>
        <taxon>Dikarya</taxon>
        <taxon>Ascomycota</taxon>
        <taxon>Saccharomycotina</taxon>
        <taxon>Pichiomycetes</taxon>
        <taxon>Pichiales</taxon>
        <taxon>Pichiaceae</taxon>
        <taxon>Komagataella</taxon>
    </lineage>
</organism>
<keyword evidence="7" id="KW-1185">Reference proteome</keyword>
<dbReference type="PANTHER" id="PTHR12059">
    <property type="entry name" value="RIBOSOMAL PROTEIN L23-RELATED"/>
    <property type="match status" value="1"/>
</dbReference>
<dbReference type="PANTHER" id="PTHR12059:SF5">
    <property type="entry name" value="LARGE RIBOSOMAL SUBUNIT PROTEIN UL23M"/>
    <property type="match status" value="1"/>
</dbReference>
<evidence type="ECO:0000313" key="7">
    <source>
        <dbReference type="Proteomes" id="UP000094565"/>
    </source>
</evidence>
<dbReference type="SUPFAM" id="SSF54189">
    <property type="entry name" value="Ribosomal proteins S24e, L23 and L15e"/>
    <property type="match status" value="1"/>
</dbReference>
<evidence type="ECO:0000256" key="4">
    <source>
        <dbReference type="ARBA" id="ARBA00039977"/>
    </source>
</evidence>
<keyword evidence="2" id="KW-0689">Ribosomal protein</keyword>
<reference evidence="6 7" key="1">
    <citation type="submission" date="2016-02" db="EMBL/GenBank/DDBJ databases">
        <title>Comparative genomic and transcriptomic foundation for Pichia pastoris.</title>
        <authorList>
            <person name="Love K.R."/>
            <person name="Shah K.A."/>
            <person name="Whittaker C.A."/>
            <person name="Wu J."/>
            <person name="Bartlett M.C."/>
            <person name="Ma D."/>
            <person name="Leeson R.L."/>
            <person name="Priest M."/>
            <person name="Young S.K."/>
            <person name="Love J.C."/>
        </authorList>
    </citation>
    <scope>NUCLEOTIDE SEQUENCE [LARGE SCALE GENOMIC DNA]</scope>
    <source>
        <strain evidence="6 7">ATCC 28485</strain>
    </source>
</reference>
<dbReference type="OrthoDB" id="275582at2759"/>
<evidence type="ECO:0000256" key="5">
    <source>
        <dbReference type="SAM" id="MobiDB-lite"/>
    </source>
</evidence>
<dbReference type="GO" id="GO:0005762">
    <property type="term" value="C:mitochondrial large ribosomal subunit"/>
    <property type="evidence" value="ECO:0007669"/>
    <property type="project" value="TreeGrafter"/>
</dbReference>
<gene>
    <name evidence="6" type="primary">MRP20</name>
    <name evidence="6" type="ORF">ATY40_BA7505134</name>
</gene>
<proteinExistence type="inferred from homology"/>
<dbReference type="InterPro" id="IPR012678">
    <property type="entry name" value="Ribosomal_uL23/eL15/eS24_sf"/>
</dbReference>
<dbReference type="InterPro" id="IPR013025">
    <property type="entry name" value="Ribosomal_uL23-like"/>
</dbReference>
<sequence length="234" mass="27355">MKSFNIFLPKGSALQRIQLQMSAPRGLATVSPLSRKWYDLSQKAIEQGKPHFRVGQKKIYFPSARVILLRPNAKHTPYQAKFVVPKSFNKLDLRDYLYHIYGLRAFNITTQLLHGKFTRSLPMPFRARRRSPQIKKMTIDMQDPFVWPEPQNSYLQDELDLSEESKQYFQDRTSPGADKDKRSLAFGGIIDPEPAAENFVPKRLSRQMKNKKQKALNQEKRQSQEKLIRQYISL</sequence>
<dbReference type="Gene3D" id="3.30.70.330">
    <property type="match status" value="1"/>
</dbReference>
<evidence type="ECO:0000256" key="3">
    <source>
        <dbReference type="ARBA" id="ARBA00023274"/>
    </source>
</evidence>
<feature type="compositionally biased region" description="Basic residues" evidence="5">
    <location>
        <begin position="203"/>
        <end position="214"/>
    </location>
</feature>
<dbReference type="EMBL" id="CP014587">
    <property type="protein sequence ID" value="ANZ77585.1"/>
    <property type="molecule type" value="Genomic_DNA"/>
</dbReference>
<dbReference type="Proteomes" id="UP000094565">
    <property type="component" value="Chromosome 4"/>
</dbReference>
<dbReference type="GO" id="GO:0032543">
    <property type="term" value="P:mitochondrial translation"/>
    <property type="evidence" value="ECO:0007669"/>
    <property type="project" value="TreeGrafter"/>
</dbReference>